<dbReference type="GO" id="GO:0009301">
    <property type="term" value="P:snRNA transcription"/>
    <property type="evidence" value="ECO:0007669"/>
    <property type="project" value="InterPro"/>
</dbReference>
<dbReference type="CDD" id="cd00167">
    <property type="entry name" value="SANT"/>
    <property type="match status" value="1"/>
</dbReference>
<dbReference type="InterPro" id="IPR021281">
    <property type="entry name" value="SNAPC2"/>
</dbReference>
<evidence type="ECO:0000256" key="1">
    <source>
        <dbReference type="SAM" id="MobiDB-lite"/>
    </source>
</evidence>
<organism evidence="2 3">
    <name type="scientific">Elysia marginata</name>
    <dbReference type="NCBI Taxonomy" id="1093978"/>
    <lineage>
        <taxon>Eukaryota</taxon>
        <taxon>Metazoa</taxon>
        <taxon>Spiralia</taxon>
        <taxon>Lophotrochozoa</taxon>
        <taxon>Mollusca</taxon>
        <taxon>Gastropoda</taxon>
        <taxon>Heterobranchia</taxon>
        <taxon>Euthyneura</taxon>
        <taxon>Panpulmonata</taxon>
        <taxon>Sacoglossa</taxon>
        <taxon>Placobranchoidea</taxon>
        <taxon>Plakobranchidae</taxon>
        <taxon>Elysia</taxon>
    </lineage>
</organism>
<dbReference type="Gene3D" id="1.20.58.1880">
    <property type="match status" value="1"/>
</dbReference>
<keyword evidence="3" id="KW-1185">Reference proteome</keyword>
<accession>A0AAV4EFU1</accession>
<sequence length="368" mass="41044">MSSSTSSLKDANSSKTGFLEPLPPGKKMPENKRVLRKRVAVKKQLNREFEAPKKYRKPRNSDKSMLDSWKFGERKLLLEGLRSYGPEKTKLIANLIGTKSEAEIQEKIFRLRGDAACDIQITGGVNNEVRAPIEKWINSMNELICEDTDCSWEIVKTLGYIAKHETFADNQAPDLSWQNIYTYLGALAENRTVGLPTLSDIESTILLELMTDLGTTLNKLNTTPQRQILEHKVQLIHPGVKFTNKEQKALCASLLAHALGNDFTGIEHLLVDSTTRSSSSAQPSTSKTTEETIFEATRSLEGGVSVLPSNFTYSVSPSNLVPKNEVDLSEHVVLRHGEGLDKAFIKPKLFTFNPLCIPTKLLKFQPKS</sequence>
<dbReference type="Proteomes" id="UP000762676">
    <property type="component" value="Unassembled WGS sequence"/>
</dbReference>
<dbReference type="GO" id="GO:0016604">
    <property type="term" value="C:nuclear body"/>
    <property type="evidence" value="ECO:0007669"/>
    <property type="project" value="TreeGrafter"/>
</dbReference>
<gene>
    <name evidence="2" type="ORF">ElyMa_005396700</name>
</gene>
<dbReference type="PANTHER" id="PTHR15132">
    <property type="entry name" value="SNRNA-ACTIVATING PROTEIN COMPLEX SUBUNIT 2"/>
    <property type="match status" value="1"/>
</dbReference>
<dbReference type="InterPro" id="IPR001005">
    <property type="entry name" value="SANT/Myb"/>
</dbReference>
<proteinExistence type="predicted"/>
<dbReference type="AlphaFoldDB" id="A0AAV4EFU1"/>
<evidence type="ECO:0000313" key="3">
    <source>
        <dbReference type="Proteomes" id="UP000762676"/>
    </source>
</evidence>
<dbReference type="EMBL" id="BMAT01010744">
    <property type="protein sequence ID" value="GFR59948.1"/>
    <property type="molecule type" value="Genomic_DNA"/>
</dbReference>
<reference evidence="2 3" key="1">
    <citation type="journal article" date="2021" name="Elife">
        <title>Chloroplast acquisition without the gene transfer in kleptoplastic sea slugs, Plakobranchus ocellatus.</title>
        <authorList>
            <person name="Maeda T."/>
            <person name="Takahashi S."/>
            <person name="Yoshida T."/>
            <person name="Shimamura S."/>
            <person name="Takaki Y."/>
            <person name="Nagai Y."/>
            <person name="Toyoda A."/>
            <person name="Suzuki Y."/>
            <person name="Arimoto A."/>
            <person name="Ishii H."/>
            <person name="Satoh N."/>
            <person name="Nishiyama T."/>
            <person name="Hasebe M."/>
            <person name="Maruyama T."/>
            <person name="Minagawa J."/>
            <person name="Obokata J."/>
            <person name="Shigenobu S."/>
        </authorList>
    </citation>
    <scope>NUCLEOTIDE SEQUENCE [LARGE SCALE GENOMIC DNA]</scope>
</reference>
<protein>
    <submittedName>
        <fullName evidence="2">Uncharacterized protein</fullName>
    </submittedName>
</protein>
<evidence type="ECO:0000313" key="2">
    <source>
        <dbReference type="EMBL" id="GFR59948.1"/>
    </source>
</evidence>
<feature type="region of interest" description="Disordered" evidence="1">
    <location>
        <begin position="1"/>
        <end position="34"/>
    </location>
</feature>
<feature type="compositionally biased region" description="Polar residues" evidence="1">
    <location>
        <begin position="1"/>
        <end position="16"/>
    </location>
</feature>
<dbReference type="PANTHER" id="PTHR15132:SF1">
    <property type="entry name" value="SNRNA-ACTIVATING PROTEIN COMPLEX SUBUNIT 2"/>
    <property type="match status" value="1"/>
</dbReference>
<comment type="caution">
    <text evidence="2">The sequence shown here is derived from an EMBL/GenBank/DDBJ whole genome shotgun (WGS) entry which is preliminary data.</text>
</comment>
<name>A0AAV4EFU1_9GAST</name>
<dbReference type="GO" id="GO:0016251">
    <property type="term" value="F:RNA polymerase II general transcription initiation factor activity"/>
    <property type="evidence" value="ECO:0007669"/>
    <property type="project" value="InterPro"/>
</dbReference>